<feature type="region of interest" description="Disordered" evidence="1">
    <location>
        <begin position="1"/>
        <end position="20"/>
    </location>
</feature>
<gene>
    <name evidence="2" type="ordered locus">Sros_5467</name>
</gene>
<accession>D2BDY2</accession>
<dbReference type="HOGENOM" id="CLU_2304502_0_0_11"/>
<evidence type="ECO:0000256" key="1">
    <source>
        <dbReference type="SAM" id="MobiDB-lite"/>
    </source>
</evidence>
<dbReference type="Proteomes" id="UP000002029">
    <property type="component" value="Chromosome"/>
</dbReference>
<dbReference type="AlphaFoldDB" id="D2BDY2"/>
<proteinExistence type="predicted"/>
<name>D2BDY2_STRRD</name>
<sequence>MARSRKRAEDQPKPAVARAARAPVSGMAGIGADQLRHPVVDVAGEVAPVGLLLAQLRHPLQEGGLLVDVVTAYPTWYSQYDTLCGAPGSLWASTVAPSYP</sequence>
<dbReference type="EMBL" id="CP001814">
    <property type="protein sequence ID" value="ACZ88224.1"/>
    <property type="molecule type" value="Genomic_DNA"/>
</dbReference>
<keyword evidence="3" id="KW-1185">Reference proteome</keyword>
<evidence type="ECO:0000313" key="3">
    <source>
        <dbReference type="Proteomes" id="UP000002029"/>
    </source>
</evidence>
<reference evidence="2 3" key="1">
    <citation type="journal article" date="2010" name="Stand. Genomic Sci.">
        <title>Complete genome sequence of Streptosporangium roseum type strain (NI 9100).</title>
        <authorList>
            <person name="Nolan M."/>
            <person name="Sikorski J."/>
            <person name="Jando M."/>
            <person name="Lucas S."/>
            <person name="Lapidus A."/>
            <person name="Glavina Del Rio T."/>
            <person name="Chen F."/>
            <person name="Tice H."/>
            <person name="Pitluck S."/>
            <person name="Cheng J.F."/>
            <person name="Chertkov O."/>
            <person name="Sims D."/>
            <person name="Meincke L."/>
            <person name="Brettin T."/>
            <person name="Han C."/>
            <person name="Detter J.C."/>
            <person name="Bruce D."/>
            <person name="Goodwin L."/>
            <person name="Land M."/>
            <person name="Hauser L."/>
            <person name="Chang Y.J."/>
            <person name="Jeffries C.D."/>
            <person name="Ivanova N."/>
            <person name="Mavromatis K."/>
            <person name="Mikhailova N."/>
            <person name="Chen A."/>
            <person name="Palaniappan K."/>
            <person name="Chain P."/>
            <person name="Rohde M."/>
            <person name="Goker M."/>
            <person name="Bristow J."/>
            <person name="Eisen J.A."/>
            <person name="Markowitz V."/>
            <person name="Hugenholtz P."/>
            <person name="Kyrpides N.C."/>
            <person name="Klenk H.P."/>
        </authorList>
    </citation>
    <scope>NUCLEOTIDE SEQUENCE [LARGE SCALE GENOMIC DNA]</scope>
    <source>
        <strain evidence="3">ATCC 12428 / DSM 43021 / JCM 3005 / NI 9100</strain>
    </source>
</reference>
<organism evidence="2 3">
    <name type="scientific">Streptosporangium roseum (strain ATCC 12428 / DSM 43021 / JCM 3005 / KCTC 9067 / NCIMB 10171 / NRRL 2505 / NI 9100)</name>
    <dbReference type="NCBI Taxonomy" id="479432"/>
    <lineage>
        <taxon>Bacteria</taxon>
        <taxon>Bacillati</taxon>
        <taxon>Actinomycetota</taxon>
        <taxon>Actinomycetes</taxon>
        <taxon>Streptosporangiales</taxon>
        <taxon>Streptosporangiaceae</taxon>
        <taxon>Streptosporangium</taxon>
    </lineage>
</organism>
<evidence type="ECO:0000313" key="2">
    <source>
        <dbReference type="EMBL" id="ACZ88224.1"/>
    </source>
</evidence>
<protein>
    <submittedName>
        <fullName evidence="2">Uncharacterized protein</fullName>
    </submittedName>
</protein>
<dbReference type="KEGG" id="sro:Sros_5467"/>